<dbReference type="SUPFAM" id="SSF116854">
    <property type="entry name" value="Avirulence protein AvrPto"/>
    <property type="match status" value="1"/>
</dbReference>
<evidence type="ECO:0000313" key="3">
    <source>
        <dbReference type="Proteomes" id="UP000423413"/>
    </source>
</evidence>
<name>A0AAE6UP94_9PSED</name>
<evidence type="ECO:0000256" key="1">
    <source>
        <dbReference type="SAM" id="MobiDB-lite"/>
    </source>
</evidence>
<dbReference type="Pfam" id="PF11592">
    <property type="entry name" value="AvrPto"/>
    <property type="match status" value="1"/>
</dbReference>
<protein>
    <submittedName>
        <fullName evidence="2">Type III effector</fullName>
    </submittedName>
</protein>
<gene>
    <name evidence="2" type="ORF">GMO17_25240</name>
</gene>
<dbReference type="InterPro" id="IPR036532">
    <property type="entry name" value="AvrPto_sf"/>
</dbReference>
<dbReference type="EMBL" id="CP046441">
    <property type="protein sequence ID" value="QGT84220.1"/>
    <property type="molecule type" value="Genomic_DNA"/>
</dbReference>
<sequence length="165" mass="18615">MGNSCVGGATSARQVYSPDRVSDNPHEVEDVTSSQLLSVRHELSESAGLPRDQHDFVSHQAPESLRNRHNNLYRRTRITLDMADMQHRFITGASGINPEMRPHENVAQMRSAISEWRDMREALQHAMDIHSGMPESGESHVAIVDPDPEDLVRMSTLSSSPYRNW</sequence>
<organism evidence="2 3">
    <name type="scientific">Pseudomonas coronafaciens pv. coronafaciens</name>
    <dbReference type="NCBI Taxonomy" id="235275"/>
    <lineage>
        <taxon>Bacteria</taxon>
        <taxon>Pseudomonadati</taxon>
        <taxon>Pseudomonadota</taxon>
        <taxon>Gammaproteobacteria</taxon>
        <taxon>Pseudomonadales</taxon>
        <taxon>Pseudomonadaceae</taxon>
        <taxon>Pseudomonas</taxon>
        <taxon>Pseudomonas coronafaciens</taxon>
    </lineage>
</organism>
<accession>A0AAE6UP94</accession>
<dbReference type="RefSeq" id="WP_024671232.1">
    <property type="nucleotide sequence ID" value="NZ_CP046441.1"/>
</dbReference>
<dbReference type="AlphaFoldDB" id="A0AAE6UP94"/>
<dbReference type="Proteomes" id="UP000423413">
    <property type="component" value="Chromosome"/>
</dbReference>
<dbReference type="InterPro" id="IPR020996">
    <property type="entry name" value="T3SS_AvrPto"/>
</dbReference>
<reference evidence="2 3" key="1">
    <citation type="submission" date="2019-11" db="EMBL/GenBank/DDBJ databases">
        <title>Complete genome sequence of Pseudomonas syringae pv. coronafaciens isolate B19001 originated in imported oat cereal.</title>
        <authorList>
            <person name="Kim S.M."/>
            <person name="Lee B.C."/>
            <person name="Seo S.J."/>
            <person name="Lee J.E."/>
            <person name="Choi N.J."/>
            <person name="Park J.H."/>
        </authorList>
    </citation>
    <scope>NUCLEOTIDE SEQUENCE [LARGE SCALE GENOMIC DNA]</scope>
    <source>
        <strain evidence="2 3">B19001</strain>
    </source>
</reference>
<dbReference type="Gene3D" id="1.20.1270.140">
    <property type="entry name" value="AvrPto"/>
    <property type="match status" value="1"/>
</dbReference>
<feature type="compositionally biased region" description="Basic and acidic residues" evidence="1">
    <location>
        <begin position="20"/>
        <end position="29"/>
    </location>
</feature>
<evidence type="ECO:0000313" key="2">
    <source>
        <dbReference type="EMBL" id="QGT84220.1"/>
    </source>
</evidence>
<proteinExistence type="predicted"/>
<feature type="region of interest" description="Disordered" evidence="1">
    <location>
        <begin position="1"/>
        <end position="63"/>
    </location>
</feature>